<keyword evidence="3" id="KW-1185">Reference proteome</keyword>
<sequence length="354" mass="38171">MELPCGPVKVGGVPWYVSLSPRRQGRERVEEGDEPRRFVARCPLLRPGIENTTRNDEGPLVLPGLLHHVLTGQSARQNSALESLVAISRPHLSRPVPKSATAFLHLRLQHHRKPCPQQYAFCTPFHCFTRNTITYAGGTTSDALHRLAPPSPGATAFRVQHSAGRSAYVCPGGLDYYKRQASERTLALPMSRGLRATLDLSSLVGVTAPVRVGPFTTVKVSSLTARSCLRLSTCLRARQRSVGLASCRVGSPVVPLPLPPPSPSPATTSSGDVAGPLFPFSRTAWEAATTASCEEGTSASATPLIFCSACKWLAVRQEENLCSLGRRFPPGPPRSQQGHRIEPPSTPDHLLFAS</sequence>
<reference evidence="2 3" key="1">
    <citation type="submission" date="2020-02" db="EMBL/GenBank/DDBJ databases">
        <authorList>
            <person name="Ferguson B K."/>
        </authorList>
    </citation>
    <scope>NUCLEOTIDE SEQUENCE [LARGE SCALE GENOMIC DNA]</scope>
</reference>
<proteinExistence type="predicted"/>
<gene>
    <name evidence="2" type="ORF">TBRA_LOCUS1272</name>
</gene>
<evidence type="ECO:0000256" key="1">
    <source>
        <dbReference type="SAM" id="MobiDB-lite"/>
    </source>
</evidence>
<evidence type="ECO:0000313" key="2">
    <source>
        <dbReference type="EMBL" id="CAB0029210.1"/>
    </source>
</evidence>
<organism evidence="2 3">
    <name type="scientific">Trichogramma brassicae</name>
    <dbReference type="NCBI Taxonomy" id="86971"/>
    <lineage>
        <taxon>Eukaryota</taxon>
        <taxon>Metazoa</taxon>
        <taxon>Ecdysozoa</taxon>
        <taxon>Arthropoda</taxon>
        <taxon>Hexapoda</taxon>
        <taxon>Insecta</taxon>
        <taxon>Pterygota</taxon>
        <taxon>Neoptera</taxon>
        <taxon>Endopterygota</taxon>
        <taxon>Hymenoptera</taxon>
        <taxon>Apocrita</taxon>
        <taxon>Proctotrupomorpha</taxon>
        <taxon>Chalcidoidea</taxon>
        <taxon>Trichogrammatidae</taxon>
        <taxon>Trichogramma</taxon>
    </lineage>
</organism>
<dbReference type="AlphaFoldDB" id="A0A6H5HY24"/>
<protein>
    <submittedName>
        <fullName evidence="2">Uncharacterized protein</fullName>
    </submittedName>
</protein>
<dbReference type="Proteomes" id="UP000479190">
    <property type="component" value="Unassembled WGS sequence"/>
</dbReference>
<accession>A0A6H5HY24</accession>
<evidence type="ECO:0000313" key="3">
    <source>
        <dbReference type="Proteomes" id="UP000479190"/>
    </source>
</evidence>
<feature type="region of interest" description="Disordered" evidence="1">
    <location>
        <begin position="326"/>
        <end position="354"/>
    </location>
</feature>
<dbReference type="EMBL" id="CADCXV010000273">
    <property type="protein sequence ID" value="CAB0029210.1"/>
    <property type="molecule type" value="Genomic_DNA"/>
</dbReference>
<name>A0A6H5HY24_9HYME</name>